<dbReference type="EMBL" id="BAAAJK010000059">
    <property type="protein sequence ID" value="GAA1402937.1"/>
    <property type="molecule type" value="Genomic_DNA"/>
</dbReference>
<gene>
    <name evidence="7" type="ORF">GCM10009613_63420</name>
</gene>
<keyword evidence="2 3" id="KW-0786">Thiamine pyrophosphate</keyword>
<reference evidence="7 8" key="1">
    <citation type="journal article" date="2019" name="Int. J. Syst. Evol. Microbiol.">
        <title>The Global Catalogue of Microorganisms (GCM) 10K type strain sequencing project: providing services to taxonomists for standard genome sequencing and annotation.</title>
        <authorList>
            <consortium name="The Broad Institute Genomics Platform"/>
            <consortium name="The Broad Institute Genome Sequencing Center for Infectious Disease"/>
            <person name="Wu L."/>
            <person name="Ma J."/>
        </authorList>
    </citation>
    <scope>NUCLEOTIDE SEQUENCE [LARGE SCALE GENOMIC DNA]</scope>
    <source>
        <strain evidence="7 8">JCM 11896</strain>
    </source>
</reference>
<dbReference type="RefSeq" id="WP_344030047.1">
    <property type="nucleotide sequence ID" value="NZ_BAAAJK010000059.1"/>
</dbReference>
<dbReference type="InterPro" id="IPR011766">
    <property type="entry name" value="TPP_enzyme_TPP-bd"/>
</dbReference>
<accession>A0ABN1YC02</accession>
<evidence type="ECO:0000259" key="5">
    <source>
        <dbReference type="Pfam" id="PF02775"/>
    </source>
</evidence>
<evidence type="ECO:0000313" key="8">
    <source>
        <dbReference type="Proteomes" id="UP001501414"/>
    </source>
</evidence>
<dbReference type="SUPFAM" id="SSF52467">
    <property type="entry name" value="DHS-like NAD/FAD-binding domain"/>
    <property type="match status" value="1"/>
</dbReference>
<comment type="similarity">
    <text evidence="1 3">Belongs to the TPP enzyme family.</text>
</comment>
<dbReference type="CDD" id="cd00568">
    <property type="entry name" value="TPP_enzymes"/>
    <property type="match status" value="1"/>
</dbReference>
<dbReference type="InterPro" id="IPR029061">
    <property type="entry name" value="THDP-binding"/>
</dbReference>
<dbReference type="Gene3D" id="3.40.50.970">
    <property type="match status" value="2"/>
</dbReference>
<dbReference type="InterPro" id="IPR029035">
    <property type="entry name" value="DHS-like_NAD/FAD-binding_dom"/>
</dbReference>
<evidence type="ECO:0000256" key="1">
    <source>
        <dbReference type="ARBA" id="ARBA00007812"/>
    </source>
</evidence>
<dbReference type="InterPro" id="IPR045229">
    <property type="entry name" value="TPP_enz"/>
</dbReference>
<comment type="caution">
    <text evidence="7">The sequence shown here is derived from an EMBL/GenBank/DDBJ whole genome shotgun (WGS) entry which is preliminary data.</text>
</comment>
<dbReference type="Proteomes" id="UP001501414">
    <property type="component" value="Unassembled WGS sequence"/>
</dbReference>
<feature type="domain" description="Thiamine pyrophosphate enzyme TPP-binding" evidence="5">
    <location>
        <begin position="401"/>
        <end position="531"/>
    </location>
</feature>
<evidence type="ECO:0000259" key="4">
    <source>
        <dbReference type="Pfam" id="PF00205"/>
    </source>
</evidence>
<keyword evidence="8" id="KW-1185">Reference proteome</keyword>
<protein>
    <submittedName>
        <fullName evidence="7">Thiamine pyrophosphate-binding protein</fullName>
    </submittedName>
</protein>
<evidence type="ECO:0000256" key="3">
    <source>
        <dbReference type="RuleBase" id="RU362132"/>
    </source>
</evidence>
<dbReference type="InterPro" id="IPR012000">
    <property type="entry name" value="Thiamin_PyroP_enz_cen_dom"/>
</dbReference>
<dbReference type="Pfam" id="PF02775">
    <property type="entry name" value="TPP_enzyme_C"/>
    <property type="match status" value="1"/>
</dbReference>
<proteinExistence type="inferred from homology"/>
<dbReference type="CDD" id="cd07035">
    <property type="entry name" value="TPP_PYR_POX_like"/>
    <property type="match status" value="1"/>
</dbReference>
<evidence type="ECO:0000256" key="2">
    <source>
        <dbReference type="ARBA" id="ARBA00023052"/>
    </source>
</evidence>
<dbReference type="Pfam" id="PF00205">
    <property type="entry name" value="TPP_enzyme_M"/>
    <property type="match status" value="1"/>
</dbReference>
<dbReference type="Gene3D" id="3.40.50.1220">
    <property type="entry name" value="TPP-binding domain"/>
    <property type="match status" value="1"/>
</dbReference>
<dbReference type="PANTHER" id="PTHR18968:SF13">
    <property type="entry name" value="ACETOLACTATE SYNTHASE CATALYTIC SUBUNIT, MITOCHONDRIAL"/>
    <property type="match status" value="1"/>
</dbReference>
<evidence type="ECO:0000313" key="7">
    <source>
        <dbReference type="EMBL" id="GAA1402937.1"/>
    </source>
</evidence>
<sequence>MGSDEQVAGAIGRRLAELGVTDVFGVVGSGNFHVTNALVAGGASFVAARHEAGATVMADAHSRVTGRPAVVSVHQGPGLTNAVTGIVEAAKSRTPLLVLTGATALPDVTSNFVLDQTALLRAAGAVVETATTPATAVQEAVRAYRRARDGNTVVLQLPLDVQDAPCPPAAAAPGPPEVLVESEPSAEAVTRLADLLAGARRPVLLGGRGARNARGPIEELADATGALLATSAVARGLFAGNPWSVDVSGGFATPTAAELLGGADLLVSFGASLNQWTTRGGSLPGPGTTVVQVDRDPAAIGVHRGVELGVVGDTGRTARALLTELARRGGPPSAQRTPELKARIAGGRWRDVPYPDTGTDTLIDPRTVTIALDDLLPADRTLAVDGGNFVGYPSMFLDVGQDGFVMPLAFQSIGLGLAAGIGAAVARPDRVTVAAVGDGGFMMSLVELDTAVRARLPLVVLVYDDAAYGAEVQHFGPSGHPTDLVEFPDTDLAAIARGFGCDAAVVRSVPDVTAAVTGWLAGPRDRPLVLDAKITAFPSWVLAHSFEDH</sequence>
<dbReference type="Pfam" id="PF02776">
    <property type="entry name" value="TPP_enzyme_N"/>
    <property type="match status" value="1"/>
</dbReference>
<name>A0ABN1YC02_9PSEU</name>
<organism evidence="7 8">
    <name type="scientific">Pseudonocardia kongjuensis</name>
    <dbReference type="NCBI Taxonomy" id="102227"/>
    <lineage>
        <taxon>Bacteria</taxon>
        <taxon>Bacillati</taxon>
        <taxon>Actinomycetota</taxon>
        <taxon>Actinomycetes</taxon>
        <taxon>Pseudonocardiales</taxon>
        <taxon>Pseudonocardiaceae</taxon>
        <taxon>Pseudonocardia</taxon>
    </lineage>
</organism>
<feature type="domain" description="Thiamine pyrophosphate enzyme central" evidence="4">
    <location>
        <begin position="189"/>
        <end position="321"/>
    </location>
</feature>
<dbReference type="InterPro" id="IPR012001">
    <property type="entry name" value="Thiamin_PyroP_enz_TPP-bd_dom"/>
</dbReference>
<dbReference type="SUPFAM" id="SSF52518">
    <property type="entry name" value="Thiamin diphosphate-binding fold (THDP-binding)"/>
    <property type="match status" value="2"/>
</dbReference>
<dbReference type="PANTHER" id="PTHR18968">
    <property type="entry name" value="THIAMINE PYROPHOSPHATE ENZYMES"/>
    <property type="match status" value="1"/>
</dbReference>
<feature type="domain" description="Thiamine pyrophosphate enzyme N-terminal TPP-binding" evidence="6">
    <location>
        <begin position="7"/>
        <end position="109"/>
    </location>
</feature>
<evidence type="ECO:0000259" key="6">
    <source>
        <dbReference type="Pfam" id="PF02776"/>
    </source>
</evidence>